<evidence type="ECO:0000259" key="1">
    <source>
        <dbReference type="Pfam" id="PF00535"/>
    </source>
</evidence>
<dbReference type="InterPro" id="IPR029044">
    <property type="entry name" value="Nucleotide-diphossugar_trans"/>
</dbReference>
<dbReference type="PANTHER" id="PTHR22916:SF3">
    <property type="entry name" value="UDP-GLCNAC:BETAGAL BETA-1,3-N-ACETYLGLUCOSAMINYLTRANSFERASE-LIKE PROTEIN 1"/>
    <property type="match status" value="1"/>
</dbReference>
<name>A0A975K6G5_9SPHN</name>
<dbReference type="RefSeq" id="WP_212609210.1">
    <property type="nucleotide sequence ID" value="NZ_CP073910.1"/>
</dbReference>
<dbReference type="Proteomes" id="UP000681425">
    <property type="component" value="Chromosome"/>
</dbReference>
<sequence>MPEHPGPDISVILCTYNHEPFVAHAIDTVLTQHTEYTFELIISEDASTDRTTDIVREAASRDPRIRLFLSPVNLRSNEVVARGIRAARGRYMCLLDGDDHWLVRDKLERQARLLDHHLDASACFHNALIVRDGMETSDTRWTPATQPYRTNSFDIWRGNPFATAAGMIRTASLFRLGRWYEAMFPITDWPLYILSSETGDLLFIDEPVAAYRLHEGGMFTSLPGRAKLDMISRTYRAMDEAFEGHRRLHARNGSRDYFLGWAERYFGLGDRKEAWHCLKLAIRTGGIPFGISPARRWVRAIGCGTGWR</sequence>
<protein>
    <submittedName>
        <fullName evidence="2">Glycosyltransferase</fullName>
        <ecNumber evidence="2">2.4.-.-</ecNumber>
    </submittedName>
</protein>
<reference evidence="2" key="1">
    <citation type="submission" date="2021-04" db="EMBL/GenBank/DDBJ databases">
        <title>Isolation of p-tert-butylphenol degrading bacteria Sphingobium phenoxybenzoativorans Tas13 from active sludge.</title>
        <authorList>
            <person name="Li Y."/>
        </authorList>
    </citation>
    <scope>NUCLEOTIDE SEQUENCE</scope>
    <source>
        <strain evidence="2">Tas13</strain>
    </source>
</reference>
<dbReference type="InterPro" id="IPR001173">
    <property type="entry name" value="Glyco_trans_2-like"/>
</dbReference>
<organism evidence="2 3">
    <name type="scientific">Sphingobium phenoxybenzoativorans</name>
    <dbReference type="NCBI Taxonomy" id="1592790"/>
    <lineage>
        <taxon>Bacteria</taxon>
        <taxon>Pseudomonadati</taxon>
        <taxon>Pseudomonadota</taxon>
        <taxon>Alphaproteobacteria</taxon>
        <taxon>Sphingomonadales</taxon>
        <taxon>Sphingomonadaceae</taxon>
        <taxon>Sphingobium</taxon>
    </lineage>
</organism>
<keyword evidence="2" id="KW-0808">Transferase</keyword>
<dbReference type="SUPFAM" id="SSF53448">
    <property type="entry name" value="Nucleotide-diphospho-sugar transferases"/>
    <property type="match status" value="1"/>
</dbReference>
<dbReference type="GO" id="GO:0016758">
    <property type="term" value="F:hexosyltransferase activity"/>
    <property type="evidence" value="ECO:0007669"/>
    <property type="project" value="UniProtKB-ARBA"/>
</dbReference>
<dbReference type="EMBL" id="CP073910">
    <property type="protein sequence ID" value="QUT05686.1"/>
    <property type="molecule type" value="Genomic_DNA"/>
</dbReference>
<dbReference type="AlphaFoldDB" id="A0A975K6G5"/>
<dbReference type="PANTHER" id="PTHR22916">
    <property type="entry name" value="GLYCOSYLTRANSFERASE"/>
    <property type="match status" value="1"/>
</dbReference>
<dbReference type="KEGG" id="spph:KFK14_22505"/>
<keyword evidence="2" id="KW-0328">Glycosyltransferase</keyword>
<proteinExistence type="predicted"/>
<accession>A0A975K6G5</accession>
<dbReference type="Gene3D" id="3.90.550.10">
    <property type="entry name" value="Spore Coat Polysaccharide Biosynthesis Protein SpsA, Chain A"/>
    <property type="match status" value="1"/>
</dbReference>
<dbReference type="EC" id="2.4.-.-" evidence="2"/>
<dbReference type="Pfam" id="PF00535">
    <property type="entry name" value="Glycos_transf_2"/>
    <property type="match status" value="1"/>
</dbReference>
<keyword evidence="3" id="KW-1185">Reference proteome</keyword>
<gene>
    <name evidence="2" type="ORF">KFK14_22505</name>
</gene>
<evidence type="ECO:0000313" key="2">
    <source>
        <dbReference type="EMBL" id="QUT05686.1"/>
    </source>
</evidence>
<evidence type="ECO:0000313" key="3">
    <source>
        <dbReference type="Proteomes" id="UP000681425"/>
    </source>
</evidence>
<feature type="domain" description="Glycosyltransferase 2-like" evidence="1">
    <location>
        <begin position="10"/>
        <end position="167"/>
    </location>
</feature>